<dbReference type="RefSeq" id="WP_106874353.1">
    <property type="nucleotide sequence ID" value="NZ_CP027845.1"/>
</dbReference>
<dbReference type="EMBL" id="CP027845">
    <property type="protein sequence ID" value="AVP87493.1"/>
    <property type="molecule type" value="Genomic_DNA"/>
</dbReference>
<accession>A0A2P1P898</accession>
<dbReference type="AlphaFoldDB" id="A0A2P1P898"/>
<name>A0A2P1P898_9RICK</name>
<reference evidence="1 2" key="1">
    <citation type="submission" date="2018-03" db="EMBL/GenBank/DDBJ databases">
        <title>A gene transfer event suggests a long-term partnership between eustigmatophyte algae and a novel lineage of endosymbiotic bacteria.</title>
        <authorList>
            <person name="Yurchenko T."/>
            <person name="Sevcikova T."/>
            <person name="Pribyl P."/>
            <person name="El Karkouri K."/>
            <person name="Klimes V."/>
            <person name="Amaral R."/>
            <person name="Zbrankova V."/>
            <person name="Kim E."/>
            <person name="Raoult D."/>
            <person name="Santos L.M.A."/>
            <person name="Elias M."/>
        </authorList>
    </citation>
    <scope>NUCLEOTIDE SEQUENCE [LARGE SCALE GENOMIC DNA]</scope>
    <source>
        <strain evidence="1">CCALA 838</strain>
    </source>
</reference>
<dbReference type="KEGG" id="ptc:phytr_5480"/>
<sequence>MDNLGSLVPGLRSVIYCHGLVCVRPFLDELIQGKEGPESKTLKTIHGALLSILGAEGVRECLNNLHSSPSTFDNTGLLLINSSYMLVGVYYVVSNIRDEHKAPVQAQPYFIEASEISQSREISGEIPQAIAEAIEVTSS</sequence>
<proteinExistence type="predicted"/>
<dbReference type="Proteomes" id="UP000241762">
    <property type="component" value="Chromosome"/>
</dbReference>
<organism evidence="1 2">
    <name type="scientific">Candidatus Phycorickettsia trachydisci</name>
    <dbReference type="NCBI Taxonomy" id="2115978"/>
    <lineage>
        <taxon>Bacteria</taxon>
        <taxon>Pseudomonadati</taxon>
        <taxon>Pseudomonadota</taxon>
        <taxon>Alphaproteobacteria</taxon>
        <taxon>Rickettsiales</taxon>
        <taxon>Rickettsiaceae</taxon>
        <taxon>Candidatus Phycorickettsia</taxon>
    </lineage>
</organism>
<keyword evidence="2" id="KW-1185">Reference proteome</keyword>
<evidence type="ECO:0000313" key="1">
    <source>
        <dbReference type="EMBL" id="AVP87493.1"/>
    </source>
</evidence>
<gene>
    <name evidence="1" type="ORF">phytr_5480</name>
</gene>
<evidence type="ECO:0000313" key="2">
    <source>
        <dbReference type="Proteomes" id="UP000241762"/>
    </source>
</evidence>
<protein>
    <submittedName>
        <fullName evidence="1">Uncharacterized protein</fullName>
    </submittedName>
</protein>